<dbReference type="Proteomes" id="UP000805193">
    <property type="component" value="Unassembled WGS sequence"/>
</dbReference>
<evidence type="ECO:0000313" key="2">
    <source>
        <dbReference type="Proteomes" id="UP000805193"/>
    </source>
</evidence>
<sequence length="852" mass="93077">EHEFPVQCLGLQALLPPACGGRGHLLQPVYSANGKEVPGTSTCCKRSPEDLHKRVVEEQKEFVASFRDLPDVRESYGIILPDALRFAKECLRQDLERLLHYPSHFEPHSELPLDCLNESLPRLLATPLQLGRCPVLKRPALDEDCSVEIDYGQLARRFLCEDTKEAGVHPSIGPLSEDSVGFRLALEHRANVLLELETMVVLLDNHGPEFDSPWELPLRVKQGAAHLQPLLLSCDVESGHNVACLDAAIPSAAFSKRRKNQLCYDFATRICMTCPSSTSSKVTPQAGQDTKEEPELIDDLFGPVKDMETFGVEPKIVPLSSSKSPTKRIPTTPKGSAESGCSCSSRIVTRRAKQQCAYCSRRANESPIRSPTPSSDGLVIDDDLVIDEDEPPDEGVGPMAQDAAPAERLEGVVPTEQSQTGGGDVQPSEMERLPTAVDENVPDEPVVATACLLCQMPRASATTSGRWVRAASCCEFRRTPLQRTGTDRCPPSTASTAGPQDRRSEKFKSRCTNAAITTLHSITGAVLIQLDTGVAWSVLPKLEYNAKYGAEAFTKAELVRQMAHLVFIPNSRLLRVRVDVRSSKVLLTEELGTGDLPTLSSSFRLGPGHYILDHKKDRATVQVLKTAEDKGRSSLDLHTVVQQRTFALNADCLAGPEEVLPLDPCVVLPVAFRGNQIPATFPVKRTFGPSLQLCCLHPAAGTATIESTACRLVWRHLSAPGDRFGCMGGMDAEHTGQECVPGTLLRCLHRVFDRCFAPYDSHPSKVVPSGDRWRHTSRGVVLWVVSILAAGHRSTGPDGLDVVLEVMLEVTLEVVLDIIFDVILEVFLDVVLKVVLEVILGAVLDVNFDVVL</sequence>
<comment type="caution">
    <text evidence="1">The sequence shown here is derived from an EMBL/GenBank/DDBJ whole genome shotgun (WGS) entry which is preliminary data.</text>
</comment>
<proteinExistence type="predicted"/>
<feature type="non-terminal residue" evidence="1">
    <location>
        <position position="1"/>
    </location>
</feature>
<evidence type="ECO:0000313" key="1">
    <source>
        <dbReference type="EMBL" id="KAG0425006.1"/>
    </source>
</evidence>
<dbReference type="EMBL" id="JABSTQ010009906">
    <property type="protein sequence ID" value="KAG0425006.1"/>
    <property type="molecule type" value="Genomic_DNA"/>
</dbReference>
<name>A0AC60PWW3_IXOPE</name>
<gene>
    <name evidence="1" type="ORF">HPB47_027796</name>
</gene>
<organism evidence="1 2">
    <name type="scientific">Ixodes persulcatus</name>
    <name type="common">Taiga tick</name>
    <dbReference type="NCBI Taxonomy" id="34615"/>
    <lineage>
        <taxon>Eukaryota</taxon>
        <taxon>Metazoa</taxon>
        <taxon>Ecdysozoa</taxon>
        <taxon>Arthropoda</taxon>
        <taxon>Chelicerata</taxon>
        <taxon>Arachnida</taxon>
        <taxon>Acari</taxon>
        <taxon>Parasitiformes</taxon>
        <taxon>Ixodida</taxon>
        <taxon>Ixodoidea</taxon>
        <taxon>Ixodidae</taxon>
        <taxon>Ixodinae</taxon>
        <taxon>Ixodes</taxon>
    </lineage>
</organism>
<accession>A0AC60PWW3</accession>
<protein>
    <submittedName>
        <fullName evidence="1">Uncharacterized protein</fullName>
    </submittedName>
</protein>
<reference evidence="1 2" key="1">
    <citation type="journal article" date="2020" name="Cell">
        <title>Large-Scale Comparative Analyses of Tick Genomes Elucidate Their Genetic Diversity and Vector Capacities.</title>
        <authorList>
            <consortium name="Tick Genome and Microbiome Consortium (TIGMIC)"/>
            <person name="Jia N."/>
            <person name="Wang J."/>
            <person name="Shi W."/>
            <person name="Du L."/>
            <person name="Sun Y."/>
            <person name="Zhan W."/>
            <person name="Jiang J.F."/>
            <person name="Wang Q."/>
            <person name="Zhang B."/>
            <person name="Ji P."/>
            <person name="Bell-Sakyi L."/>
            <person name="Cui X.M."/>
            <person name="Yuan T.T."/>
            <person name="Jiang B.G."/>
            <person name="Yang W.F."/>
            <person name="Lam T.T."/>
            <person name="Chang Q.C."/>
            <person name="Ding S.J."/>
            <person name="Wang X.J."/>
            <person name="Zhu J.G."/>
            <person name="Ruan X.D."/>
            <person name="Zhao L."/>
            <person name="Wei J.T."/>
            <person name="Ye R.Z."/>
            <person name="Que T.C."/>
            <person name="Du C.H."/>
            <person name="Zhou Y.H."/>
            <person name="Cheng J.X."/>
            <person name="Dai P.F."/>
            <person name="Guo W.B."/>
            <person name="Han X.H."/>
            <person name="Huang E.J."/>
            <person name="Li L.F."/>
            <person name="Wei W."/>
            <person name="Gao Y.C."/>
            <person name="Liu J.Z."/>
            <person name="Shao H.Z."/>
            <person name="Wang X."/>
            <person name="Wang C.C."/>
            <person name="Yang T.C."/>
            <person name="Huo Q.B."/>
            <person name="Li W."/>
            <person name="Chen H.Y."/>
            <person name="Chen S.E."/>
            <person name="Zhou L.G."/>
            <person name="Ni X.B."/>
            <person name="Tian J.H."/>
            <person name="Sheng Y."/>
            <person name="Liu T."/>
            <person name="Pan Y.S."/>
            <person name="Xia L.Y."/>
            <person name="Li J."/>
            <person name="Zhao F."/>
            <person name="Cao W.C."/>
        </authorList>
    </citation>
    <scope>NUCLEOTIDE SEQUENCE [LARGE SCALE GENOMIC DNA]</scope>
    <source>
        <strain evidence="1">Iper-2018</strain>
    </source>
</reference>
<keyword evidence="2" id="KW-1185">Reference proteome</keyword>